<evidence type="ECO:0000313" key="2">
    <source>
        <dbReference type="Proteomes" id="UP001157502"/>
    </source>
</evidence>
<evidence type="ECO:0000313" key="1">
    <source>
        <dbReference type="EMBL" id="KAJ8000561.1"/>
    </source>
</evidence>
<reference evidence="1" key="1">
    <citation type="submission" date="2021-05" db="EMBL/GenBank/DDBJ databases">
        <authorList>
            <person name="Pan Q."/>
            <person name="Jouanno E."/>
            <person name="Zahm M."/>
            <person name="Klopp C."/>
            <person name="Cabau C."/>
            <person name="Louis A."/>
            <person name="Berthelot C."/>
            <person name="Parey E."/>
            <person name="Roest Crollius H."/>
            <person name="Montfort J."/>
            <person name="Robinson-Rechavi M."/>
            <person name="Bouchez O."/>
            <person name="Lampietro C."/>
            <person name="Lopez Roques C."/>
            <person name="Donnadieu C."/>
            <person name="Postlethwait J."/>
            <person name="Bobe J."/>
            <person name="Dillon D."/>
            <person name="Chandos A."/>
            <person name="von Hippel F."/>
            <person name="Guiguen Y."/>
        </authorList>
    </citation>
    <scope>NUCLEOTIDE SEQUENCE</scope>
    <source>
        <strain evidence="1">YG-Jan2019</strain>
    </source>
</reference>
<organism evidence="1 2">
    <name type="scientific">Dallia pectoralis</name>
    <name type="common">Alaska blackfish</name>
    <dbReference type="NCBI Taxonomy" id="75939"/>
    <lineage>
        <taxon>Eukaryota</taxon>
        <taxon>Metazoa</taxon>
        <taxon>Chordata</taxon>
        <taxon>Craniata</taxon>
        <taxon>Vertebrata</taxon>
        <taxon>Euteleostomi</taxon>
        <taxon>Actinopterygii</taxon>
        <taxon>Neopterygii</taxon>
        <taxon>Teleostei</taxon>
        <taxon>Protacanthopterygii</taxon>
        <taxon>Esociformes</taxon>
        <taxon>Umbridae</taxon>
        <taxon>Dallia</taxon>
    </lineage>
</organism>
<proteinExistence type="predicted"/>
<sequence>MLFELSQWLRLRGRAGAVRSWSSCRQLEMPEELQGVDTESQWCSGEKARVWSGLRSTNSGTCSLQRITKSDQVRSGVMDGLMIAMNKHRDLLIQSSNMLLKDRAAASAYRNFCKFI</sequence>
<comment type="caution">
    <text evidence="1">The sequence shown here is derived from an EMBL/GenBank/DDBJ whole genome shotgun (WGS) entry which is preliminary data.</text>
</comment>
<dbReference type="Proteomes" id="UP001157502">
    <property type="component" value="Chromosome 15"/>
</dbReference>
<accession>A0ACC2GAJ3</accession>
<dbReference type="EMBL" id="CM055742">
    <property type="protein sequence ID" value="KAJ8000561.1"/>
    <property type="molecule type" value="Genomic_DNA"/>
</dbReference>
<protein>
    <submittedName>
        <fullName evidence="1">Uncharacterized protein</fullName>
    </submittedName>
</protein>
<gene>
    <name evidence="1" type="ORF">DPEC_G00181400</name>
</gene>
<keyword evidence="2" id="KW-1185">Reference proteome</keyword>
<name>A0ACC2GAJ3_DALPE</name>